<evidence type="ECO:0000313" key="2">
    <source>
        <dbReference type="EMBL" id="KAB0586307.1"/>
    </source>
</evidence>
<dbReference type="Pfam" id="PF11146">
    <property type="entry name" value="DUF2905"/>
    <property type="match status" value="1"/>
</dbReference>
<proteinExistence type="predicted"/>
<keyword evidence="1" id="KW-1133">Transmembrane helix</keyword>
<gene>
    <name evidence="2" type="ORF">F7P80_10410</name>
</gene>
<evidence type="ECO:0000256" key="1">
    <source>
        <dbReference type="SAM" id="Phobius"/>
    </source>
</evidence>
<accession>A0A6A1R1Q8</accession>
<feature type="transmembrane region" description="Helical" evidence="1">
    <location>
        <begin position="44"/>
        <end position="67"/>
    </location>
</feature>
<reference evidence="2" key="1">
    <citation type="submission" date="2019-09" db="EMBL/GenBank/DDBJ databases">
        <title>Draft genome sequences of 48 bacterial type strains from the CCUG.</title>
        <authorList>
            <person name="Tunovic T."/>
            <person name="Pineiro-Iglesias B."/>
            <person name="Unosson C."/>
            <person name="Inganas E."/>
            <person name="Ohlen M."/>
            <person name="Cardew S."/>
            <person name="Jensie-Markopoulos S."/>
            <person name="Salva-Serra F."/>
            <person name="Jaen-Luchoro D."/>
            <person name="Karlsson R."/>
            <person name="Svensson-Stadler L."/>
            <person name="Chun J."/>
            <person name="Moore E."/>
        </authorList>
    </citation>
    <scope>NUCLEOTIDE SEQUENCE</scope>
    <source>
        <strain evidence="2">CCUG 15333</strain>
    </source>
</reference>
<name>A0A6A1R1Q8_9BURK</name>
<dbReference type="InterPro" id="IPR021320">
    <property type="entry name" value="DUF2905"/>
</dbReference>
<sequence>MIRWMLLIFILLVLVNSATGIIQKIGLGRLPGDFNFRLLGRQFFVPFASAVLVTVLLFSLIKLVAWLL</sequence>
<keyword evidence="1" id="KW-0472">Membrane</keyword>
<keyword evidence="1" id="KW-0812">Transmembrane</keyword>
<protein>
    <submittedName>
        <fullName evidence="2">DUF2905 domain-containing protein</fullName>
    </submittedName>
</protein>
<dbReference type="EMBL" id="VZOT01000006">
    <property type="protein sequence ID" value="KAB0586307.1"/>
    <property type="molecule type" value="Genomic_DNA"/>
</dbReference>
<dbReference type="RefSeq" id="WP_151044600.1">
    <property type="nucleotide sequence ID" value="NZ_VZOT01000006.1"/>
</dbReference>
<comment type="caution">
    <text evidence="2">The sequence shown here is derived from an EMBL/GenBank/DDBJ whole genome shotgun (WGS) entry which is preliminary data.</text>
</comment>
<dbReference type="AlphaFoldDB" id="A0A6A1R1Q8"/>
<organism evidence="2">
    <name type="scientific">Comamonas kerstersii</name>
    <dbReference type="NCBI Taxonomy" id="225992"/>
    <lineage>
        <taxon>Bacteria</taxon>
        <taxon>Pseudomonadati</taxon>
        <taxon>Pseudomonadota</taxon>
        <taxon>Betaproteobacteria</taxon>
        <taxon>Burkholderiales</taxon>
        <taxon>Comamonadaceae</taxon>
        <taxon>Comamonas</taxon>
    </lineage>
</organism>